<comment type="caution">
    <text evidence="1">The sequence shown here is derived from an EMBL/GenBank/DDBJ whole genome shotgun (WGS) entry which is preliminary data.</text>
</comment>
<dbReference type="RefSeq" id="WP_114644893.1">
    <property type="nucleotide sequence ID" value="NZ_QQNH01000004.1"/>
</dbReference>
<evidence type="ECO:0000313" key="1">
    <source>
        <dbReference type="EMBL" id="RDE09725.1"/>
    </source>
</evidence>
<protein>
    <recommendedName>
        <fullName evidence="3">Nif11 family protein</fullName>
    </recommendedName>
</protein>
<reference evidence="2" key="1">
    <citation type="submission" date="2018-07" db="EMBL/GenBank/DDBJ databases">
        <authorList>
            <person name="Liu B.-T."/>
            <person name="Du Z."/>
        </authorList>
    </citation>
    <scope>NUCLEOTIDE SEQUENCE [LARGE SCALE GENOMIC DNA]</scope>
    <source>
        <strain evidence="2">XYN52</strain>
    </source>
</reference>
<organism evidence="1 2">
    <name type="scientific">Pelagibacterium lacus</name>
    <dbReference type="NCBI Taxonomy" id="2282655"/>
    <lineage>
        <taxon>Bacteria</taxon>
        <taxon>Pseudomonadati</taxon>
        <taxon>Pseudomonadota</taxon>
        <taxon>Alphaproteobacteria</taxon>
        <taxon>Hyphomicrobiales</taxon>
        <taxon>Devosiaceae</taxon>
        <taxon>Pelagibacterium</taxon>
    </lineage>
</organism>
<proteinExistence type="predicted"/>
<name>A0A369W798_9HYPH</name>
<sequence length="64" mass="6686">MSNGSASSFFATVGADKTLTARFLAITEGKHAGDALLAIAAFAQEIGFDLTFEDIQAVCSSRSR</sequence>
<dbReference type="OrthoDB" id="7961458at2"/>
<evidence type="ECO:0000313" key="2">
    <source>
        <dbReference type="Proteomes" id="UP000253759"/>
    </source>
</evidence>
<gene>
    <name evidence="1" type="ORF">DVH29_04075</name>
</gene>
<accession>A0A369W798</accession>
<evidence type="ECO:0008006" key="3">
    <source>
        <dbReference type="Google" id="ProtNLM"/>
    </source>
</evidence>
<dbReference type="Proteomes" id="UP000253759">
    <property type="component" value="Unassembled WGS sequence"/>
</dbReference>
<keyword evidence="2" id="KW-1185">Reference proteome</keyword>
<dbReference type="AlphaFoldDB" id="A0A369W798"/>
<dbReference type="EMBL" id="QQNH01000004">
    <property type="protein sequence ID" value="RDE09725.1"/>
    <property type="molecule type" value="Genomic_DNA"/>
</dbReference>